<reference evidence="1 2" key="1">
    <citation type="journal article" date="2015" name="Nature">
        <title>rRNA introns, odd ribosomes, and small enigmatic genomes across a large radiation of phyla.</title>
        <authorList>
            <person name="Brown C.T."/>
            <person name="Hug L.A."/>
            <person name="Thomas B.C."/>
            <person name="Sharon I."/>
            <person name="Castelle C.J."/>
            <person name="Singh A."/>
            <person name="Wilkins M.J."/>
            <person name="Williams K.H."/>
            <person name="Banfield J.F."/>
        </authorList>
    </citation>
    <scope>NUCLEOTIDE SEQUENCE [LARGE SCALE GENOMIC DNA]</scope>
</reference>
<evidence type="ECO:0000313" key="1">
    <source>
        <dbReference type="EMBL" id="KKT86551.1"/>
    </source>
</evidence>
<dbReference type="EMBL" id="LCJW01000009">
    <property type="protein sequence ID" value="KKT86551.1"/>
    <property type="molecule type" value="Genomic_DNA"/>
</dbReference>
<evidence type="ECO:0000313" key="2">
    <source>
        <dbReference type="Proteomes" id="UP000034797"/>
    </source>
</evidence>
<gene>
    <name evidence="1" type="ORF">UW84_C0009G0008</name>
</gene>
<dbReference type="AlphaFoldDB" id="A0A0G1KSF3"/>
<organism evidence="1 2">
    <name type="scientific">Candidatus Collierbacteria bacterium GW2011_GWA2_44_99</name>
    <dbReference type="NCBI Taxonomy" id="1618380"/>
    <lineage>
        <taxon>Bacteria</taxon>
        <taxon>Candidatus Collieribacteriota</taxon>
    </lineage>
</organism>
<sequence>MISISGIEHQKELEALPYFTKSQAGLLIGKSDRNLDGKLAQLSRLGYLISLKKNLYVTDTFLNSVDRSYYTELIANTLRSPSYLSLEYVLAKSGLIPEGVFALESITLKSSRAYTNLLGHFSYHSLKPSLFTGYHQITWDDKVVLEATSAKALFDWLYLKKMLDVRAELTHDLRLNWGYFSSADYREFTQYVDLSHSPKMQQISRIIQELYAHS</sequence>
<accession>A0A0G1KSF3</accession>
<dbReference type="Proteomes" id="UP000034797">
    <property type="component" value="Unassembled WGS sequence"/>
</dbReference>
<comment type="caution">
    <text evidence="1">The sequence shown here is derived from an EMBL/GenBank/DDBJ whole genome shotgun (WGS) entry which is preliminary data.</text>
</comment>
<proteinExistence type="predicted"/>
<protein>
    <recommendedName>
        <fullName evidence="3">Transcriptional regulator</fullName>
    </recommendedName>
</protein>
<name>A0A0G1KSF3_9BACT</name>
<evidence type="ECO:0008006" key="3">
    <source>
        <dbReference type="Google" id="ProtNLM"/>
    </source>
</evidence>